<evidence type="ECO:0000256" key="2">
    <source>
        <dbReference type="ARBA" id="ARBA00022714"/>
    </source>
</evidence>
<dbReference type="InterPro" id="IPR001041">
    <property type="entry name" value="2Fe-2S_ferredoxin-type"/>
</dbReference>
<dbReference type="RefSeq" id="WP_160972183.1">
    <property type="nucleotide sequence ID" value="NZ_WWEN01000002.1"/>
</dbReference>
<dbReference type="Gene3D" id="3.10.20.30">
    <property type="match status" value="1"/>
</dbReference>
<evidence type="ECO:0000259" key="7">
    <source>
        <dbReference type="PROSITE" id="PS51085"/>
    </source>
</evidence>
<reference evidence="8 9" key="1">
    <citation type="submission" date="2020-01" db="EMBL/GenBank/DDBJ databases">
        <authorList>
            <person name="Chen S."/>
        </authorList>
    </citation>
    <scope>NUCLEOTIDE SEQUENCE [LARGE SCALE GENOMIC DNA]</scope>
    <source>
        <strain evidence="8 9">GS-10</strain>
    </source>
</reference>
<evidence type="ECO:0000313" key="9">
    <source>
        <dbReference type="Proteomes" id="UP000479043"/>
    </source>
</evidence>
<comment type="caution">
    <text evidence="8">The sequence shown here is derived from an EMBL/GenBank/DDBJ whole genome shotgun (WGS) entry which is preliminary data.</text>
</comment>
<dbReference type="EMBL" id="WWEN01000002">
    <property type="protein sequence ID" value="MYM54493.1"/>
    <property type="molecule type" value="Genomic_DNA"/>
</dbReference>
<evidence type="ECO:0000256" key="3">
    <source>
        <dbReference type="ARBA" id="ARBA00022723"/>
    </source>
</evidence>
<organism evidence="8 9">
    <name type="scientific">Thalassovita mangrovi</name>
    <dbReference type="NCBI Taxonomy" id="2692236"/>
    <lineage>
        <taxon>Bacteria</taxon>
        <taxon>Pseudomonadati</taxon>
        <taxon>Pseudomonadota</taxon>
        <taxon>Alphaproteobacteria</taxon>
        <taxon>Rhodobacterales</taxon>
        <taxon>Roseobacteraceae</taxon>
        <taxon>Thalassovita</taxon>
    </lineage>
</organism>
<evidence type="ECO:0000256" key="6">
    <source>
        <dbReference type="ARBA" id="ARBA00034078"/>
    </source>
</evidence>
<dbReference type="InterPro" id="IPR012675">
    <property type="entry name" value="Beta-grasp_dom_sf"/>
</dbReference>
<comment type="similarity">
    <text evidence="1">Belongs to the adrenodoxin/putidaredoxin family.</text>
</comment>
<dbReference type="GO" id="GO:0046872">
    <property type="term" value="F:metal ion binding"/>
    <property type="evidence" value="ECO:0007669"/>
    <property type="project" value="UniProtKB-KW"/>
</dbReference>
<dbReference type="PROSITE" id="PS00814">
    <property type="entry name" value="ADX"/>
    <property type="match status" value="1"/>
</dbReference>
<protein>
    <submittedName>
        <fullName evidence="8">2Fe-2S iron-sulfur cluster binding domain-containing protein</fullName>
    </submittedName>
</protein>
<dbReference type="PROSITE" id="PS51085">
    <property type="entry name" value="2FE2S_FER_2"/>
    <property type="match status" value="1"/>
</dbReference>
<evidence type="ECO:0000256" key="5">
    <source>
        <dbReference type="ARBA" id="ARBA00023014"/>
    </source>
</evidence>
<feature type="domain" description="2Fe-2S ferredoxin-type" evidence="7">
    <location>
        <begin position="2"/>
        <end position="106"/>
    </location>
</feature>
<dbReference type="GO" id="GO:0051537">
    <property type="term" value="F:2 iron, 2 sulfur cluster binding"/>
    <property type="evidence" value="ECO:0007669"/>
    <property type="project" value="UniProtKB-KW"/>
</dbReference>
<comment type="cofactor">
    <cofactor evidence="6">
        <name>[2Fe-2S] cluster</name>
        <dbReference type="ChEBI" id="CHEBI:190135"/>
    </cofactor>
</comment>
<evidence type="ECO:0000256" key="1">
    <source>
        <dbReference type="ARBA" id="ARBA00010914"/>
    </source>
</evidence>
<dbReference type="PANTHER" id="PTHR23426:SF65">
    <property type="entry name" value="FERREDOXIN-2, MITOCHONDRIAL"/>
    <property type="match status" value="1"/>
</dbReference>
<keyword evidence="9" id="KW-1185">Reference proteome</keyword>
<evidence type="ECO:0000256" key="4">
    <source>
        <dbReference type="ARBA" id="ARBA00023004"/>
    </source>
</evidence>
<dbReference type="InterPro" id="IPR001055">
    <property type="entry name" value="Adrenodoxin-like"/>
</dbReference>
<dbReference type="GO" id="GO:0009055">
    <property type="term" value="F:electron transfer activity"/>
    <property type="evidence" value="ECO:0007669"/>
    <property type="project" value="TreeGrafter"/>
</dbReference>
<keyword evidence="2" id="KW-0001">2Fe-2S</keyword>
<dbReference type="PRINTS" id="PR00355">
    <property type="entry name" value="ADRENODOXIN"/>
</dbReference>
<dbReference type="InterPro" id="IPR036010">
    <property type="entry name" value="2Fe-2S_ferredoxin-like_sf"/>
</dbReference>
<name>A0A6L8LFH2_9RHOB</name>
<dbReference type="SUPFAM" id="SSF54292">
    <property type="entry name" value="2Fe-2S ferredoxin-like"/>
    <property type="match status" value="1"/>
</dbReference>
<sequence>MIKITFTTADGAEITTEANPGLTLMEAARDANVPGILAECGGACSCSTCHVYIDPEWVDRLPPKEEQEADLLDFAWEADETRSRLSCQITLTEEDDGLRVEVPAQQG</sequence>
<gene>
    <name evidence="8" type="ORF">GR167_04200</name>
</gene>
<keyword evidence="3" id="KW-0479">Metal-binding</keyword>
<proteinExistence type="inferred from homology"/>
<dbReference type="GO" id="GO:0140647">
    <property type="term" value="P:P450-containing electron transport chain"/>
    <property type="evidence" value="ECO:0007669"/>
    <property type="project" value="InterPro"/>
</dbReference>
<evidence type="ECO:0000313" key="8">
    <source>
        <dbReference type="EMBL" id="MYM54493.1"/>
    </source>
</evidence>
<dbReference type="CDD" id="cd00207">
    <property type="entry name" value="fer2"/>
    <property type="match status" value="1"/>
</dbReference>
<dbReference type="PANTHER" id="PTHR23426">
    <property type="entry name" value="FERREDOXIN/ADRENODOXIN"/>
    <property type="match status" value="1"/>
</dbReference>
<dbReference type="InterPro" id="IPR018298">
    <property type="entry name" value="Adrenodoxin_Fe-S_BS"/>
</dbReference>
<accession>A0A6L8LFH2</accession>
<keyword evidence="5" id="KW-0411">Iron-sulfur</keyword>
<dbReference type="Pfam" id="PF00111">
    <property type="entry name" value="Fer2"/>
    <property type="match status" value="1"/>
</dbReference>
<dbReference type="Proteomes" id="UP000479043">
    <property type="component" value="Unassembled WGS sequence"/>
</dbReference>
<dbReference type="AlphaFoldDB" id="A0A6L8LFH2"/>
<keyword evidence="4" id="KW-0408">Iron</keyword>